<feature type="domain" description="SHC SH2" evidence="2">
    <location>
        <begin position="68"/>
        <end position="306"/>
    </location>
</feature>
<dbReference type="GO" id="GO:0072687">
    <property type="term" value="C:meiotic spindle"/>
    <property type="evidence" value="ECO:0007669"/>
    <property type="project" value="TreeGrafter"/>
</dbReference>
<dbReference type="GO" id="GO:0007283">
    <property type="term" value="P:spermatogenesis"/>
    <property type="evidence" value="ECO:0007669"/>
    <property type="project" value="TreeGrafter"/>
</dbReference>
<feature type="region of interest" description="Disordered" evidence="1">
    <location>
        <begin position="1"/>
        <end position="61"/>
    </location>
</feature>
<evidence type="ECO:0000313" key="3">
    <source>
        <dbReference type="Ensembl" id="ENSTMTP00000022041.1"/>
    </source>
</evidence>
<evidence type="ECO:0000313" key="4">
    <source>
        <dbReference type="Proteomes" id="UP000472274"/>
    </source>
</evidence>
<dbReference type="GeneTree" id="ENSGT00940000161173"/>
<reference evidence="3" key="1">
    <citation type="submission" date="2025-08" db="UniProtKB">
        <authorList>
            <consortium name="Ensembl"/>
        </authorList>
    </citation>
    <scope>IDENTIFICATION</scope>
</reference>
<name>A0A674JJM6_9SAUR</name>
<dbReference type="InterPro" id="IPR045140">
    <property type="entry name" value="SHCBP1-like"/>
</dbReference>
<dbReference type="PANTHER" id="PTHR14695">
    <property type="entry name" value="SHC SH2-DOMAIN BINDING PROTEIN 1-RELATED"/>
    <property type="match status" value="1"/>
</dbReference>
<organism evidence="3 4">
    <name type="scientific">Terrapene triunguis</name>
    <name type="common">Three-toed box turtle</name>
    <dbReference type="NCBI Taxonomy" id="2587831"/>
    <lineage>
        <taxon>Eukaryota</taxon>
        <taxon>Metazoa</taxon>
        <taxon>Chordata</taxon>
        <taxon>Craniata</taxon>
        <taxon>Vertebrata</taxon>
        <taxon>Euteleostomi</taxon>
        <taxon>Archelosauria</taxon>
        <taxon>Testudinata</taxon>
        <taxon>Testudines</taxon>
        <taxon>Cryptodira</taxon>
        <taxon>Durocryptodira</taxon>
        <taxon>Testudinoidea</taxon>
        <taxon>Emydidae</taxon>
        <taxon>Terrapene</taxon>
    </lineage>
</organism>
<evidence type="ECO:0000256" key="1">
    <source>
        <dbReference type="SAM" id="MobiDB-lite"/>
    </source>
</evidence>
<keyword evidence="4" id="KW-1185">Reference proteome</keyword>
<dbReference type="Proteomes" id="UP000472274">
    <property type="component" value="Unplaced"/>
</dbReference>
<sequence>MASSGPEEGAAEIEQASGENSRSWPAGPSSGAGPSRRPLLSSQGEEEAEADPLPAQYPSHLGAVPGRDKVALYCDRLLRGCKAEDANKAMSKYLLEKLKMKEKWLGVWKTNPELFFINSEDVLIPFVGILVEVTCKPSQSTSSHLKASISVAEPFSSNIANIPRELVDNVLEELDHCVPLLEIYPVEGQDMVVFDIAQALDVVRFFYDFLWRDWDEDESCETYAALVEERIKLWCDIENGTIPAPIGQRFRKNLEKYKNMHLELIQYQSNIKEEPTAEEAVECWKKYYELVMLCGLLKIWEDLRLRGEESPDYILVRDWGREVRRALGWRASGCPLYPLPWPPGCAWPCCPSPSRLGLTAGTPKKKKVLTACTSRDTFPGVPHSLRTTVL</sequence>
<dbReference type="GO" id="GO:0007112">
    <property type="term" value="P:male meiosis cytokinesis"/>
    <property type="evidence" value="ECO:0007669"/>
    <property type="project" value="TreeGrafter"/>
</dbReference>
<evidence type="ECO:0000259" key="2">
    <source>
        <dbReference type="Pfam" id="PF23762"/>
    </source>
</evidence>
<gene>
    <name evidence="3" type="primary">LOC113407257</name>
</gene>
<dbReference type="AlphaFoldDB" id="A0A674JJM6"/>
<proteinExistence type="predicted"/>
<dbReference type="Ensembl" id="ENSTMTT00000022824.1">
    <property type="protein sequence ID" value="ENSTMTP00000022041.1"/>
    <property type="gene ID" value="ENSTMTG00000015871.1"/>
</dbReference>
<protein>
    <recommendedName>
        <fullName evidence="2">SHC SH2 domain-containing protein</fullName>
    </recommendedName>
</protein>
<accession>A0A674JJM6</accession>
<dbReference type="Pfam" id="PF23762">
    <property type="entry name" value="SHCBP_N"/>
    <property type="match status" value="1"/>
</dbReference>
<dbReference type="InterPro" id="IPR057508">
    <property type="entry name" value="SHCBP-like_N"/>
</dbReference>
<dbReference type="PANTHER" id="PTHR14695:SF7">
    <property type="entry name" value="TESTICULAR SPINDLE-ASSOCIATED PROTEIN SHCBP1L"/>
    <property type="match status" value="1"/>
</dbReference>
<reference evidence="3" key="2">
    <citation type="submission" date="2025-09" db="UniProtKB">
        <authorList>
            <consortium name="Ensembl"/>
        </authorList>
    </citation>
    <scope>IDENTIFICATION</scope>
</reference>